<dbReference type="InterPro" id="IPR006946">
    <property type="entry name" value="DGR2-like_dom"/>
</dbReference>
<dbReference type="NCBIfam" id="TIGR02595">
    <property type="entry name" value="PEP_CTERM"/>
    <property type="match status" value="1"/>
</dbReference>
<dbReference type="EMBL" id="BSSV01000002">
    <property type="protein sequence ID" value="GLX85116.1"/>
    <property type="molecule type" value="Genomic_DNA"/>
</dbReference>
<feature type="domain" description="DUF642" evidence="2">
    <location>
        <begin position="25"/>
        <end position="207"/>
    </location>
</feature>
<organism evidence="3 4">
    <name type="scientific">Thalassotalea loyana</name>
    <dbReference type="NCBI Taxonomy" id="280483"/>
    <lineage>
        <taxon>Bacteria</taxon>
        <taxon>Pseudomonadati</taxon>
        <taxon>Pseudomonadota</taxon>
        <taxon>Gammaproteobacteria</taxon>
        <taxon>Alteromonadales</taxon>
        <taxon>Colwelliaceae</taxon>
        <taxon>Thalassotalea</taxon>
    </lineage>
</organism>
<protein>
    <recommendedName>
        <fullName evidence="2">DUF642 domain-containing protein</fullName>
    </recommendedName>
</protein>
<name>A0ABQ6HF39_9GAMM</name>
<dbReference type="Proteomes" id="UP001157134">
    <property type="component" value="Unassembled WGS sequence"/>
</dbReference>
<proteinExistence type="predicted"/>
<evidence type="ECO:0000259" key="2">
    <source>
        <dbReference type="Pfam" id="PF04862"/>
    </source>
</evidence>
<evidence type="ECO:0000313" key="3">
    <source>
        <dbReference type="EMBL" id="GLX85116.1"/>
    </source>
</evidence>
<dbReference type="RefSeq" id="WP_284296907.1">
    <property type="nucleotide sequence ID" value="NZ_BSSV01000002.1"/>
</dbReference>
<gene>
    <name evidence="3" type="ORF">tloyanaT_13680</name>
</gene>
<dbReference type="Pfam" id="PF04862">
    <property type="entry name" value="DUF642"/>
    <property type="match status" value="1"/>
</dbReference>
<reference evidence="3 4" key="1">
    <citation type="submission" date="2023-03" db="EMBL/GenBank/DDBJ databases">
        <title>Thalassotalea loyana LMG 22536T draft genome sequence.</title>
        <authorList>
            <person name="Sawabe T."/>
        </authorList>
    </citation>
    <scope>NUCLEOTIDE SEQUENCE [LARGE SCALE GENOMIC DNA]</scope>
    <source>
        <strain evidence="3 4">LMG 22536</strain>
    </source>
</reference>
<evidence type="ECO:0000256" key="1">
    <source>
        <dbReference type="SAM" id="SignalP"/>
    </source>
</evidence>
<dbReference type="InterPro" id="IPR013424">
    <property type="entry name" value="Ice-binding_C"/>
</dbReference>
<evidence type="ECO:0000313" key="4">
    <source>
        <dbReference type="Proteomes" id="UP001157134"/>
    </source>
</evidence>
<feature type="chain" id="PRO_5046730837" description="DUF642 domain-containing protein" evidence="1">
    <location>
        <begin position="24"/>
        <end position="236"/>
    </location>
</feature>
<comment type="caution">
    <text evidence="3">The sequence shown here is derived from an EMBL/GenBank/DDBJ whole genome shotgun (WGS) entry which is preliminary data.</text>
</comment>
<accession>A0ABQ6HF39</accession>
<sequence>MSAFIKRLSLASILFCVSHVASASLITNGSFEQVIFDDNSESKGKVFGTDLSAFGHKKKGWDVFTTLPGWYTSSGNGIEIQKNIVTRSQDGSQHVELDSHKRGGSNSMMTQTISSLVIGQTYQLDYFYKPRTNGTNDNGINVYWYDADAVFNSSIQALHTSNGSRKEQRNWERETLTFQANSTSMNLSFAATGKQNTLGGLIDNVSLVQVAQVTEPSTLLMFLLPAGFMLTRKRNR</sequence>
<keyword evidence="4" id="KW-1185">Reference proteome</keyword>
<dbReference type="Gene3D" id="2.60.120.260">
    <property type="entry name" value="Galactose-binding domain-like"/>
    <property type="match status" value="1"/>
</dbReference>
<feature type="signal peptide" evidence="1">
    <location>
        <begin position="1"/>
        <end position="23"/>
    </location>
</feature>
<keyword evidence="1" id="KW-0732">Signal</keyword>